<sequence length="108" mass="11597">MTDLCSDSCSGSSERGGHGGGGERGGHSTRPPARRTGCANPKRRLRPTAPVTTQKEVVDTSCQATPAMPNVQEASNHVPDAYSNGSEHISKEKRRCKPVKRYGIDDVY</sequence>
<proteinExistence type="predicted"/>
<name>A0ABN8HMJ8_9NEOP</name>
<evidence type="ECO:0000256" key="1">
    <source>
        <dbReference type="SAM" id="MobiDB-lite"/>
    </source>
</evidence>
<organism evidence="2 3">
    <name type="scientific">Iphiclides podalirius</name>
    <name type="common">scarce swallowtail</name>
    <dbReference type="NCBI Taxonomy" id="110791"/>
    <lineage>
        <taxon>Eukaryota</taxon>
        <taxon>Metazoa</taxon>
        <taxon>Ecdysozoa</taxon>
        <taxon>Arthropoda</taxon>
        <taxon>Hexapoda</taxon>
        <taxon>Insecta</taxon>
        <taxon>Pterygota</taxon>
        <taxon>Neoptera</taxon>
        <taxon>Endopterygota</taxon>
        <taxon>Lepidoptera</taxon>
        <taxon>Glossata</taxon>
        <taxon>Ditrysia</taxon>
        <taxon>Papilionoidea</taxon>
        <taxon>Papilionidae</taxon>
        <taxon>Papilioninae</taxon>
        <taxon>Iphiclides</taxon>
    </lineage>
</organism>
<feature type="non-terminal residue" evidence="2">
    <location>
        <position position="1"/>
    </location>
</feature>
<feature type="region of interest" description="Disordered" evidence="1">
    <location>
        <begin position="1"/>
        <end position="94"/>
    </location>
</feature>
<accession>A0ABN8HMJ8</accession>
<evidence type="ECO:0000313" key="2">
    <source>
        <dbReference type="EMBL" id="CAH2034471.1"/>
    </source>
</evidence>
<feature type="compositionally biased region" description="Polar residues" evidence="1">
    <location>
        <begin position="50"/>
        <end position="64"/>
    </location>
</feature>
<dbReference type="Proteomes" id="UP000837857">
    <property type="component" value="Chromosome 1"/>
</dbReference>
<gene>
    <name evidence="2" type="ORF">IPOD504_LOCUS146</name>
</gene>
<reference evidence="2" key="1">
    <citation type="submission" date="2022-03" db="EMBL/GenBank/DDBJ databases">
        <authorList>
            <person name="Martin H S."/>
        </authorList>
    </citation>
    <scope>NUCLEOTIDE SEQUENCE</scope>
</reference>
<keyword evidence="3" id="KW-1185">Reference proteome</keyword>
<dbReference type="EMBL" id="OW152813">
    <property type="protein sequence ID" value="CAH2034471.1"/>
    <property type="molecule type" value="Genomic_DNA"/>
</dbReference>
<protein>
    <submittedName>
        <fullName evidence="2">Uncharacterized protein</fullName>
    </submittedName>
</protein>
<evidence type="ECO:0000313" key="3">
    <source>
        <dbReference type="Proteomes" id="UP000837857"/>
    </source>
</evidence>